<comment type="caution">
    <text evidence="1">The sequence shown here is derived from an EMBL/GenBank/DDBJ whole genome shotgun (WGS) entry which is preliminary data.</text>
</comment>
<organism evidence="1 2">
    <name type="scientific">Alternaria atra</name>
    <dbReference type="NCBI Taxonomy" id="119953"/>
    <lineage>
        <taxon>Eukaryota</taxon>
        <taxon>Fungi</taxon>
        <taxon>Dikarya</taxon>
        <taxon>Ascomycota</taxon>
        <taxon>Pezizomycotina</taxon>
        <taxon>Dothideomycetes</taxon>
        <taxon>Pleosporomycetidae</taxon>
        <taxon>Pleosporales</taxon>
        <taxon>Pleosporineae</taxon>
        <taxon>Pleosporaceae</taxon>
        <taxon>Alternaria</taxon>
        <taxon>Alternaria sect. Ulocladioides</taxon>
    </lineage>
</organism>
<accession>A0A8J2HT18</accession>
<sequence length="150" mass="17117">MIVSTQDALQYHDEVWPLDINGEPFYDTDPVFNFANIQNVERLLIKLREGFCVTGPLDLEVVLYLEKENHHALKTTLRCFDRNRSYKAGKKGETATARYNDDAKYMGENVAEAAYPGKGKAMNMLAGRLEKTMLPDTVIEDDDDDSDYEE</sequence>
<gene>
    <name evidence="1" type="ORF">ALTATR162_LOCUS740</name>
</gene>
<dbReference type="GeneID" id="67019396"/>
<dbReference type="Proteomes" id="UP000676310">
    <property type="component" value="Unassembled WGS sequence"/>
</dbReference>
<dbReference type="EMBL" id="CAJRGZ010000015">
    <property type="protein sequence ID" value="CAG5140575.1"/>
    <property type="molecule type" value="Genomic_DNA"/>
</dbReference>
<dbReference type="AlphaFoldDB" id="A0A8J2HT18"/>
<dbReference type="OrthoDB" id="3694588at2759"/>
<protein>
    <submittedName>
        <fullName evidence="1">Uncharacterized protein</fullName>
    </submittedName>
</protein>
<keyword evidence="2" id="KW-1185">Reference proteome</keyword>
<proteinExistence type="predicted"/>
<reference evidence="1" key="1">
    <citation type="submission" date="2021-05" db="EMBL/GenBank/DDBJ databases">
        <authorList>
            <person name="Stam R."/>
        </authorList>
    </citation>
    <scope>NUCLEOTIDE SEQUENCE</scope>
    <source>
        <strain evidence="1">CS162</strain>
    </source>
</reference>
<dbReference type="RefSeq" id="XP_043164269.1">
    <property type="nucleotide sequence ID" value="XM_043308334.1"/>
</dbReference>
<name>A0A8J2HT18_9PLEO</name>
<evidence type="ECO:0000313" key="2">
    <source>
        <dbReference type="Proteomes" id="UP000676310"/>
    </source>
</evidence>
<evidence type="ECO:0000313" key="1">
    <source>
        <dbReference type="EMBL" id="CAG5140575.1"/>
    </source>
</evidence>